<evidence type="ECO:0000313" key="3">
    <source>
        <dbReference type="EMBL" id="AOW28215.1"/>
    </source>
</evidence>
<evidence type="ECO:0000256" key="1">
    <source>
        <dbReference type="SAM" id="SignalP"/>
    </source>
</evidence>
<reference evidence="3 4" key="2">
    <citation type="journal article" date="2007" name="Genome Biol.">
        <title>Assembly of the Candida albicans genome into sixteen supercontigs aligned on the eight chromosomes.</title>
        <authorList>
            <person name="van het Hoog M."/>
            <person name="Rast T.J."/>
            <person name="Martchenko M."/>
            <person name="Grindle S."/>
            <person name="Dignard D."/>
            <person name="Hogues H."/>
            <person name="Cuomo C."/>
            <person name="Berriman M."/>
            <person name="Scherer S."/>
            <person name="Magee B.B."/>
            <person name="Whiteway M."/>
            <person name="Chibana H."/>
            <person name="Nantel A."/>
            <person name="Magee P.T."/>
        </authorList>
    </citation>
    <scope>GENOME REANNOTATION</scope>
    <source>
        <strain evidence="4">SC5314 / ATCC MYA-2876</strain>
    </source>
</reference>
<evidence type="ECO:0000313" key="2">
    <source>
        <dbReference type="CGD" id="CAL0000189093"/>
    </source>
</evidence>
<sequence>MKFTQILSIGLLSTIVHSAAIPDNGNALSSIIGGATPEEIAAAGEIVKNVLGSGVLNNADVSPSVDLNAVLNALNGVAGGVITKRDEEDGQQKDGSEFEKRDVGVALGLAVSLLKLLGISVSLGGLIN</sequence>
<feature type="signal peptide" evidence="1">
    <location>
        <begin position="1"/>
        <end position="18"/>
    </location>
</feature>
<gene>
    <name evidence="3" type="ordered locus">CAALFM_C301740CA</name>
    <name evidence="2" type="ordered locus">orf19.1671.1</name>
</gene>
<evidence type="ECO:0000313" key="4">
    <source>
        <dbReference type="Proteomes" id="UP000000559"/>
    </source>
</evidence>
<feature type="chain" id="PRO_5009111121" evidence="1">
    <location>
        <begin position="19"/>
        <end position="128"/>
    </location>
</feature>
<dbReference type="EMBL" id="CP017625">
    <property type="protein sequence ID" value="AOW28215.1"/>
    <property type="molecule type" value="Genomic_DNA"/>
</dbReference>
<dbReference type="GeneID" id="30515178"/>
<dbReference type="RefSeq" id="XP_019330832.1">
    <property type="nucleotide sequence ID" value="XM_019475287.1"/>
</dbReference>
<proteinExistence type="predicted"/>
<reference evidence="3 4" key="1">
    <citation type="journal article" date="2004" name="Proc. Natl. Acad. Sci. U.S.A.">
        <title>The diploid genome sequence of Candida albicans.</title>
        <authorList>
            <person name="Jones T."/>
            <person name="Federspiel N.A."/>
            <person name="Chibana H."/>
            <person name="Dungan J."/>
            <person name="Kalman S."/>
            <person name="Magee B.B."/>
            <person name="Newport G."/>
            <person name="Thorstenson Y.R."/>
            <person name="Agabian N."/>
            <person name="Magee P.T."/>
            <person name="Davis R.W."/>
            <person name="Scherer S."/>
        </authorList>
    </citation>
    <scope>NUCLEOTIDE SEQUENCE [LARGE SCALE GENOMIC DNA]</scope>
    <source>
        <strain evidence="4">SC5314 / ATCC MYA-2876</strain>
    </source>
</reference>
<reference evidence="3 4" key="3">
    <citation type="journal article" date="2013" name="Genome Biol.">
        <title>Assembly of a phased diploid Candida albicans genome facilitates allele-specific measurements and provides a simple model for repeat and indel structure.</title>
        <authorList>
            <person name="Muzzey D."/>
            <person name="Schwartz K."/>
            <person name="Weissman J.S."/>
            <person name="Sherlock G."/>
        </authorList>
    </citation>
    <scope>NUCLEOTIDE SEQUENCE [LARGE SCALE GENOMIC DNA]</scope>
    <source>
        <strain evidence="4">SC5314 / ATCC MYA-2876</strain>
    </source>
</reference>
<dbReference type="Proteomes" id="UP000000559">
    <property type="component" value="Chromosome 3"/>
</dbReference>
<dbReference type="VEuPathDB" id="FungiDB:C3_01740C_A"/>
<dbReference type="InParanoid" id="A0A1D8PJ99"/>
<accession>A0A1D8PJ99</accession>
<keyword evidence="1" id="KW-0732">Signal</keyword>
<name>A0A1D8PJ99_CANAL</name>
<keyword evidence="4" id="KW-1185">Reference proteome</keyword>
<dbReference type="CGD" id="CAL0000189093">
    <property type="gene designation" value="orf19.1671.1"/>
</dbReference>
<organism evidence="3 4">
    <name type="scientific">Candida albicans (strain SC5314 / ATCC MYA-2876)</name>
    <name type="common">Yeast</name>
    <dbReference type="NCBI Taxonomy" id="237561"/>
    <lineage>
        <taxon>Eukaryota</taxon>
        <taxon>Fungi</taxon>
        <taxon>Dikarya</taxon>
        <taxon>Ascomycota</taxon>
        <taxon>Saccharomycotina</taxon>
        <taxon>Pichiomycetes</taxon>
        <taxon>Debaryomycetaceae</taxon>
        <taxon>Candida/Lodderomyces clade</taxon>
        <taxon>Candida</taxon>
    </lineage>
</organism>
<dbReference type="AlphaFoldDB" id="A0A1D8PJ99"/>
<protein>
    <submittedName>
        <fullName evidence="3">Uncharacterized protein</fullName>
    </submittedName>
</protein>
<dbReference type="KEGG" id="cal:CAALFM_C301740CA"/>